<evidence type="ECO:0000256" key="5">
    <source>
        <dbReference type="ARBA" id="ARBA00022516"/>
    </source>
</evidence>
<comment type="subcellular location">
    <subcellularLocation>
        <location evidence="1">Cytoplasm</location>
    </subcellularLocation>
</comment>
<dbReference type="InterPro" id="IPR006203">
    <property type="entry name" value="GHMP_knse_ATP-bd_CS"/>
</dbReference>
<keyword evidence="10" id="KW-0460">Magnesium</keyword>
<name>A0AAU2K127_9ACTN</name>
<dbReference type="SUPFAM" id="SSF55060">
    <property type="entry name" value="GHMP Kinase, C-terminal domain"/>
    <property type="match status" value="1"/>
</dbReference>
<evidence type="ECO:0000256" key="10">
    <source>
        <dbReference type="ARBA" id="ARBA00022842"/>
    </source>
</evidence>
<keyword evidence="11" id="KW-0443">Lipid metabolism</keyword>
<dbReference type="PROSITE" id="PS00627">
    <property type="entry name" value="GHMP_KINASES_ATP"/>
    <property type="match status" value="1"/>
</dbReference>
<evidence type="ECO:0000256" key="4">
    <source>
        <dbReference type="ARBA" id="ARBA00022490"/>
    </source>
</evidence>
<keyword evidence="5" id="KW-0444">Lipid biosynthesis</keyword>
<gene>
    <name evidence="16" type="primary">mvk</name>
    <name evidence="16" type="ORF">OG327_31250</name>
</gene>
<dbReference type="EC" id="2.7.1.36" evidence="3"/>
<keyword evidence="8 16" id="KW-0418">Kinase</keyword>
<dbReference type="InterPro" id="IPR020568">
    <property type="entry name" value="Ribosomal_Su5_D2-typ_SF"/>
</dbReference>
<evidence type="ECO:0000259" key="15">
    <source>
        <dbReference type="Pfam" id="PF08544"/>
    </source>
</evidence>
<dbReference type="Gene3D" id="3.30.70.890">
    <property type="entry name" value="GHMP kinase, C-terminal domain"/>
    <property type="match status" value="1"/>
</dbReference>
<evidence type="ECO:0000256" key="9">
    <source>
        <dbReference type="ARBA" id="ARBA00022840"/>
    </source>
</evidence>
<dbReference type="PRINTS" id="PR00959">
    <property type="entry name" value="MEVGALKINASE"/>
</dbReference>
<proteinExistence type="inferred from homology"/>
<evidence type="ECO:0000259" key="14">
    <source>
        <dbReference type="Pfam" id="PF00288"/>
    </source>
</evidence>
<dbReference type="AlphaFoldDB" id="A0AAU2K127"/>
<dbReference type="NCBIfam" id="TIGR00549">
    <property type="entry name" value="mevalon_kin"/>
    <property type="match status" value="1"/>
</dbReference>
<feature type="domain" description="GHMP kinase C-terminal" evidence="15">
    <location>
        <begin position="253"/>
        <end position="326"/>
    </location>
</feature>
<evidence type="ECO:0000313" key="16">
    <source>
        <dbReference type="EMBL" id="WTU77445.1"/>
    </source>
</evidence>
<dbReference type="GO" id="GO:0004496">
    <property type="term" value="F:mevalonate kinase activity"/>
    <property type="evidence" value="ECO:0007669"/>
    <property type="project" value="UniProtKB-EC"/>
</dbReference>
<dbReference type="SUPFAM" id="SSF54211">
    <property type="entry name" value="Ribosomal protein S5 domain 2-like"/>
    <property type="match status" value="1"/>
</dbReference>
<accession>A0AAU2K127</accession>
<comment type="similarity">
    <text evidence="2">Belongs to the GHMP kinase family. Mevalonate kinase subfamily.</text>
</comment>
<evidence type="ECO:0000256" key="11">
    <source>
        <dbReference type="ARBA" id="ARBA00023098"/>
    </source>
</evidence>
<sequence>MRRTQGGERAAIRPPVPEARGAGIGTAHAKVILVGEHAAVYGAPAVALPVPALGCRVRAVRRDGADGPLAGFRFVDCPPGLPCGPPIPPPDQGQSPVPEGLRILTEAVLRLTTQRTQSVDVRVENGVPFGRGLGSSAACARALVNALDDLFGLDLSADAVFRYVQLSENAVHGAASGIDAWATGSSRPVLLANGQISSPPVGADSWIVVADSGTVSSTKDAVSMLREDFTHTPSRRTDFLDRSTRLTRQALLDLEAGRLQRLGRGLTNCHELLAGMKLTTDRTDRLVQEALEAGALGAKMSGGGLGGCVIALAPTAGAADLLAARLTTGQGVRCWTAPLTRGEHHARH</sequence>
<dbReference type="InterPro" id="IPR013750">
    <property type="entry name" value="GHMP_kinase_C_dom"/>
</dbReference>
<evidence type="ECO:0000256" key="1">
    <source>
        <dbReference type="ARBA" id="ARBA00004496"/>
    </source>
</evidence>
<protein>
    <recommendedName>
        <fullName evidence="3">mevalonate kinase</fullName>
        <ecNumber evidence="3">2.7.1.36</ecNumber>
    </recommendedName>
</protein>
<dbReference type="PANTHER" id="PTHR43290:SF2">
    <property type="entry name" value="MEVALONATE KINASE"/>
    <property type="match status" value="1"/>
</dbReference>
<dbReference type="InterPro" id="IPR014721">
    <property type="entry name" value="Ribsml_uS5_D2-typ_fold_subgr"/>
</dbReference>
<reference evidence="16" key="1">
    <citation type="submission" date="2022-10" db="EMBL/GenBank/DDBJ databases">
        <title>The complete genomes of actinobacterial strains from the NBC collection.</title>
        <authorList>
            <person name="Joergensen T.S."/>
            <person name="Alvarez Arevalo M."/>
            <person name="Sterndorff E.B."/>
            <person name="Faurdal D."/>
            <person name="Vuksanovic O."/>
            <person name="Mourched A.-S."/>
            <person name="Charusanti P."/>
            <person name="Shaw S."/>
            <person name="Blin K."/>
            <person name="Weber T."/>
        </authorList>
    </citation>
    <scope>NUCLEOTIDE SEQUENCE</scope>
    <source>
        <strain evidence="16">NBC_00049</strain>
    </source>
</reference>
<dbReference type="EMBL" id="CP108264">
    <property type="protein sequence ID" value="WTU77445.1"/>
    <property type="molecule type" value="Genomic_DNA"/>
</dbReference>
<dbReference type="InterPro" id="IPR006204">
    <property type="entry name" value="GHMP_kinase_N_dom"/>
</dbReference>
<dbReference type="GO" id="GO:0019287">
    <property type="term" value="P:isopentenyl diphosphate biosynthetic process, mevalonate pathway"/>
    <property type="evidence" value="ECO:0007669"/>
    <property type="project" value="TreeGrafter"/>
</dbReference>
<keyword evidence="4" id="KW-0963">Cytoplasm</keyword>
<keyword evidence="6 16" id="KW-0808">Transferase</keyword>
<keyword evidence="9" id="KW-0067">ATP-binding</keyword>
<evidence type="ECO:0000256" key="8">
    <source>
        <dbReference type="ARBA" id="ARBA00022777"/>
    </source>
</evidence>
<dbReference type="Gene3D" id="3.30.230.10">
    <property type="match status" value="1"/>
</dbReference>
<evidence type="ECO:0000256" key="2">
    <source>
        <dbReference type="ARBA" id="ARBA00006495"/>
    </source>
</evidence>
<keyword evidence="7" id="KW-0547">Nucleotide-binding</keyword>
<dbReference type="Pfam" id="PF08544">
    <property type="entry name" value="GHMP_kinases_C"/>
    <property type="match status" value="1"/>
</dbReference>
<dbReference type="GO" id="GO:0005524">
    <property type="term" value="F:ATP binding"/>
    <property type="evidence" value="ECO:0007669"/>
    <property type="project" value="UniProtKB-KW"/>
</dbReference>
<dbReference type="PANTHER" id="PTHR43290">
    <property type="entry name" value="MEVALONATE KINASE"/>
    <property type="match status" value="1"/>
</dbReference>
<evidence type="ECO:0000256" key="12">
    <source>
        <dbReference type="ARBA" id="ARBA00029438"/>
    </source>
</evidence>
<evidence type="ECO:0000256" key="13">
    <source>
        <dbReference type="SAM" id="MobiDB-lite"/>
    </source>
</evidence>
<dbReference type="InterPro" id="IPR036554">
    <property type="entry name" value="GHMP_kinase_C_sf"/>
</dbReference>
<dbReference type="InterPro" id="IPR006205">
    <property type="entry name" value="Mev_gal_kin"/>
</dbReference>
<feature type="region of interest" description="Disordered" evidence="13">
    <location>
        <begin position="1"/>
        <end position="20"/>
    </location>
</feature>
<dbReference type="GO" id="GO:0005829">
    <property type="term" value="C:cytosol"/>
    <property type="evidence" value="ECO:0007669"/>
    <property type="project" value="TreeGrafter"/>
</dbReference>
<feature type="domain" description="GHMP kinase N-terminal" evidence="14">
    <location>
        <begin position="106"/>
        <end position="180"/>
    </location>
</feature>
<dbReference type="Pfam" id="PF00288">
    <property type="entry name" value="GHMP_kinases_N"/>
    <property type="match status" value="1"/>
</dbReference>
<organism evidence="16">
    <name type="scientific">Streptomyces sp. NBC_00049</name>
    <dbReference type="NCBI Taxonomy" id="2903617"/>
    <lineage>
        <taxon>Bacteria</taxon>
        <taxon>Bacillati</taxon>
        <taxon>Actinomycetota</taxon>
        <taxon>Actinomycetes</taxon>
        <taxon>Kitasatosporales</taxon>
        <taxon>Streptomycetaceae</taxon>
        <taxon>Streptomyces</taxon>
    </lineage>
</organism>
<evidence type="ECO:0000256" key="6">
    <source>
        <dbReference type="ARBA" id="ARBA00022679"/>
    </source>
</evidence>
<evidence type="ECO:0000256" key="3">
    <source>
        <dbReference type="ARBA" id="ARBA00012103"/>
    </source>
</evidence>
<evidence type="ECO:0000256" key="7">
    <source>
        <dbReference type="ARBA" id="ARBA00022741"/>
    </source>
</evidence>
<comment type="pathway">
    <text evidence="12">Isoprenoid biosynthesis; isopentenyl diphosphate biosynthesis via mevalonate pathway; isopentenyl diphosphate from (R)-mevalonate: step 1/3.</text>
</comment>